<dbReference type="Gene3D" id="3.30.450.20">
    <property type="entry name" value="PAS domain"/>
    <property type="match status" value="1"/>
</dbReference>
<accession>A0A9X3NF40</accession>
<feature type="modified residue" description="4-aspartylphosphate" evidence="4">
    <location>
        <position position="56"/>
    </location>
</feature>
<evidence type="ECO:0000256" key="1">
    <source>
        <dbReference type="ARBA" id="ARBA00022679"/>
    </source>
</evidence>
<dbReference type="SMART" id="SM00331">
    <property type="entry name" value="PP2C_SIG"/>
    <property type="match status" value="1"/>
</dbReference>
<dbReference type="SMART" id="SM00091">
    <property type="entry name" value="PAS"/>
    <property type="match status" value="1"/>
</dbReference>
<evidence type="ECO:0000256" key="6">
    <source>
        <dbReference type="SAM" id="MobiDB-lite"/>
    </source>
</evidence>
<evidence type="ECO:0000256" key="5">
    <source>
        <dbReference type="SAM" id="Coils"/>
    </source>
</evidence>
<dbReference type="Gene3D" id="3.40.50.2300">
    <property type="match status" value="1"/>
</dbReference>
<dbReference type="InterPro" id="IPR011006">
    <property type="entry name" value="CheY-like_superfamily"/>
</dbReference>
<dbReference type="SUPFAM" id="SSF81606">
    <property type="entry name" value="PP2C-like"/>
    <property type="match status" value="1"/>
</dbReference>
<dbReference type="InterPro" id="IPR003018">
    <property type="entry name" value="GAF"/>
</dbReference>
<dbReference type="AlphaFoldDB" id="A0A9X3NF40"/>
<dbReference type="CDD" id="cd00130">
    <property type="entry name" value="PAS"/>
    <property type="match status" value="1"/>
</dbReference>
<dbReference type="RefSeq" id="WP_270027321.1">
    <property type="nucleotide sequence ID" value="NZ_JAPDDP010000043.1"/>
</dbReference>
<dbReference type="PANTHER" id="PTHR43156:SF2">
    <property type="entry name" value="STAGE II SPORULATION PROTEIN E"/>
    <property type="match status" value="1"/>
</dbReference>
<dbReference type="Pfam" id="PF00072">
    <property type="entry name" value="Response_reg"/>
    <property type="match status" value="1"/>
</dbReference>
<dbReference type="Pfam" id="PF13581">
    <property type="entry name" value="HATPase_c_2"/>
    <property type="match status" value="1"/>
</dbReference>
<dbReference type="InterPro" id="IPR052016">
    <property type="entry name" value="Bact_Sigma-Reg"/>
</dbReference>
<dbReference type="SUPFAM" id="SSF52172">
    <property type="entry name" value="CheY-like"/>
    <property type="match status" value="1"/>
</dbReference>
<dbReference type="Pfam" id="PF07228">
    <property type="entry name" value="SpoIIE"/>
    <property type="match status" value="1"/>
</dbReference>
<name>A0A9X3NF40_9ACTN</name>
<dbReference type="PROSITE" id="PS50112">
    <property type="entry name" value="PAS"/>
    <property type="match status" value="1"/>
</dbReference>
<comment type="caution">
    <text evidence="9">The sequence shown here is derived from an EMBL/GenBank/DDBJ whole genome shotgun (WGS) entry which is preliminary data.</text>
</comment>
<dbReference type="InterPro" id="IPR036890">
    <property type="entry name" value="HATPase_C_sf"/>
</dbReference>
<evidence type="ECO:0000256" key="4">
    <source>
        <dbReference type="PROSITE-ProRule" id="PRU00169"/>
    </source>
</evidence>
<evidence type="ECO:0000256" key="3">
    <source>
        <dbReference type="ARBA" id="ARBA00022801"/>
    </source>
</evidence>
<dbReference type="InterPro" id="IPR000014">
    <property type="entry name" value="PAS"/>
</dbReference>
<dbReference type="CDD" id="cd16936">
    <property type="entry name" value="HATPase_RsbW-like"/>
    <property type="match status" value="1"/>
</dbReference>
<dbReference type="Pfam" id="PF01590">
    <property type="entry name" value="GAF"/>
    <property type="match status" value="1"/>
</dbReference>
<keyword evidence="2" id="KW-0418">Kinase</keyword>
<dbReference type="SUPFAM" id="SSF55785">
    <property type="entry name" value="PYP-like sensor domain (PAS domain)"/>
    <property type="match status" value="1"/>
</dbReference>
<dbReference type="GO" id="GO:0016301">
    <property type="term" value="F:kinase activity"/>
    <property type="evidence" value="ECO:0007669"/>
    <property type="project" value="UniProtKB-KW"/>
</dbReference>
<dbReference type="SUPFAM" id="SSF55781">
    <property type="entry name" value="GAF domain-like"/>
    <property type="match status" value="1"/>
</dbReference>
<sequence length="818" mass="87409">MPLDVPAVLLVDDREENLIALRAVLEPLPCRLVSAMSGEEALKALLHQDFAVMLLDVQMPGMDGFETAELIKSRARTRTLPIIFVTAISKEQHHVFRGYSAGAVDYVFKPYDPGILRSKVAVFLELDAKSRAAARSEAILRAAFEDAPIGMARLDLEGRVDEANRVLATLLDHRPADLRDRRLDDFLHPDDVDSGQETIALLAAGAATVELEARLLGPDGEAIPCLISCSRARPGAGMSDVIVVQVQDQRERLRAEAERAERTREQAARVAAERMAERQRSIQRISDAALGTLAFDELVRELLRRIVEELEADTAAVLLEEDDGTAVVYQAASTGETAAPVRRRSRPAAEPTGEQEGIQLKSLLAGAVASTLEAPLIVDGKTIGALHVGTLFARSFSEDHRGLLRLAADRAAIGIQRARLYQRERSIAEELQRSLLPAKLPEVPGYASAARYFAAGDGSVGGDWYDALVQPDGRLLLVVGDVAGRGIAAASSMGQLRSALRAYALDGHSPASLLTRLNAFQLGLRDRGMTTLSLVAVDTATGEVHYAKAGHPPALIVDADGGATWLREASGAPLGALDDPVFTEGSAWLEPGGTLVLYSDGLVEVRRETLDVGFERLGAATIAAPDAIDPLCDAVLAGTLSNPDVEDDVTLLVLRRDGARRRPAAEPFPRRRTDLLARQLRVGAWPYEKLRSAAVELPGGLQASAAARGVVADTLAGVASDPELDDLLIVITELVNNAVVHGGAADAGERVLVHVAAADQQLRAEVSSRGGAFEPRTPSAVDEPGGFGLLLVDQLSSRWGMDGGTDLCVWFEIDRNGA</sequence>
<keyword evidence="3" id="KW-0378">Hydrolase</keyword>
<organism evidence="9 10">
    <name type="scientific">Solirubrobacter phytolaccae</name>
    <dbReference type="NCBI Taxonomy" id="1404360"/>
    <lineage>
        <taxon>Bacteria</taxon>
        <taxon>Bacillati</taxon>
        <taxon>Actinomycetota</taxon>
        <taxon>Thermoleophilia</taxon>
        <taxon>Solirubrobacterales</taxon>
        <taxon>Solirubrobacteraceae</taxon>
        <taxon>Solirubrobacter</taxon>
    </lineage>
</organism>
<dbReference type="InterPro" id="IPR001932">
    <property type="entry name" value="PPM-type_phosphatase-like_dom"/>
</dbReference>
<evidence type="ECO:0000313" key="9">
    <source>
        <dbReference type="EMBL" id="MDA0182936.1"/>
    </source>
</evidence>
<proteinExistence type="predicted"/>
<reference evidence="9" key="1">
    <citation type="submission" date="2022-10" db="EMBL/GenBank/DDBJ databases">
        <title>The WGS of Solirubrobacter phytolaccae KCTC 29190.</title>
        <authorList>
            <person name="Jiang Z."/>
        </authorList>
    </citation>
    <scope>NUCLEOTIDE SEQUENCE</scope>
    <source>
        <strain evidence="9">KCTC 29190</strain>
    </source>
</reference>
<dbReference type="EMBL" id="JAPDDP010000043">
    <property type="protein sequence ID" value="MDA0182936.1"/>
    <property type="molecule type" value="Genomic_DNA"/>
</dbReference>
<dbReference type="GO" id="GO:0016791">
    <property type="term" value="F:phosphatase activity"/>
    <property type="evidence" value="ECO:0007669"/>
    <property type="project" value="TreeGrafter"/>
</dbReference>
<keyword evidence="1" id="KW-0808">Transferase</keyword>
<protein>
    <submittedName>
        <fullName evidence="9">SpoIIE family protein phosphatase</fullName>
    </submittedName>
</protein>
<dbReference type="GO" id="GO:0000160">
    <property type="term" value="P:phosphorelay signal transduction system"/>
    <property type="evidence" value="ECO:0007669"/>
    <property type="project" value="InterPro"/>
</dbReference>
<evidence type="ECO:0000259" key="8">
    <source>
        <dbReference type="PROSITE" id="PS50112"/>
    </source>
</evidence>
<dbReference type="Gene3D" id="3.60.40.10">
    <property type="entry name" value="PPM-type phosphatase domain"/>
    <property type="match status" value="1"/>
</dbReference>
<dbReference type="InterPro" id="IPR036457">
    <property type="entry name" value="PPM-type-like_dom_sf"/>
</dbReference>
<evidence type="ECO:0000259" key="7">
    <source>
        <dbReference type="PROSITE" id="PS50110"/>
    </source>
</evidence>
<dbReference type="InterPro" id="IPR029016">
    <property type="entry name" value="GAF-like_dom_sf"/>
</dbReference>
<dbReference type="InterPro" id="IPR001789">
    <property type="entry name" value="Sig_transdc_resp-reg_receiver"/>
</dbReference>
<keyword evidence="5" id="KW-0175">Coiled coil</keyword>
<dbReference type="InterPro" id="IPR003594">
    <property type="entry name" value="HATPase_dom"/>
</dbReference>
<dbReference type="Gene3D" id="3.30.450.40">
    <property type="match status" value="1"/>
</dbReference>
<dbReference type="NCBIfam" id="TIGR00229">
    <property type="entry name" value="sensory_box"/>
    <property type="match status" value="1"/>
</dbReference>
<dbReference type="SUPFAM" id="SSF55874">
    <property type="entry name" value="ATPase domain of HSP90 chaperone/DNA topoisomerase II/histidine kinase"/>
    <property type="match status" value="1"/>
</dbReference>
<dbReference type="PROSITE" id="PS50110">
    <property type="entry name" value="RESPONSE_REGULATORY"/>
    <property type="match status" value="1"/>
</dbReference>
<dbReference type="Proteomes" id="UP001147653">
    <property type="component" value="Unassembled WGS sequence"/>
</dbReference>
<dbReference type="Pfam" id="PF08448">
    <property type="entry name" value="PAS_4"/>
    <property type="match status" value="1"/>
</dbReference>
<dbReference type="InterPro" id="IPR035965">
    <property type="entry name" value="PAS-like_dom_sf"/>
</dbReference>
<dbReference type="SMART" id="SM00448">
    <property type="entry name" value="REC"/>
    <property type="match status" value="1"/>
</dbReference>
<feature type="coiled-coil region" evidence="5">
    <location>
        <begin position="243"/>
        <end position="273"/>
    </location>
</feature>
<keyword evidence="4" id="KW-0597">Phosphoprotein</keyword>
<dbReference type="InterPro" id="IPR013656">
    <property type="entry name" value="PAS_4"/>
</dbReference>
<feature type="domain" description="Response regulatory" evidence="7">
    <location>
        <begin position="7"/>
        <end position="124"/>
    </location>
</feature>
<dbReference type="PANTHER" id="PTHR43156">
    <property type="entry name" value="STAGE II SPORULATION PROTEIN E-RELATED"/>
    <property type="match status" value="1"/>
</dbReference>
<dbReference type="Gene3D" id="3.30.565.10">
    <property type="entry name" value="Histidine kinase-like ATPase, C-terminal domain"/>
    <property type="match status" value="1"/>
</dbReference>
<evidence type="ECO:0000313" key="10">
    <source>
        <dbReference type="Proteomes" id="UP001147653"/>
    </source>
</evidence>
<evidence type="ECO:0000256" key="2">
    <source>
        <dbReference type="ARBA" id="ARBA00022777"/>
    </source>
</evidence>
<dbReference type="SMART" id="SM00065">
    <property type="entry name" value="GAF"/>
    <property type="match status" value="1"/>
</dbReference>
<feature type="domain" description="PAS" evidence="8">
    <location>
        <begin position="136"/>
        <end position="206"/>
    </location>
</feature>
<keyword evidence="10" id="KW-1185">Reference proteome</keyword>
<gene>
    <name evidence="9" type="ORF">OJ997_21670</name>
</gene>
<feature type="region of interest" description="Disordered" evidence="6">
    <location>
        <begin position="336"/>
        <end position="355"/>
    </location>
</feature>